<dbReference type="STRING" id="1122991.GCA_000613445_01679"/>
<keyword evidence="2 4" id="KW-0067">ATP-binding</keyword>
<dbReference type="GO" id="GO:0016887">
    <property type="term" value="F:ATP hydrolysis activity"/>
    <property type="evidence" value="ECO:0007669"/>
    <property type="project" value="InterPro"/>
</dbReference>
<dbReference type="GO" id="GO:0005524">
    <property type="term" value="F:ATP binding"/>
    <property type="evidence" value="ECO:0007669"/>
    <property type="project" value="UniProtKB-KW"/>
</dbReference>
<dbReference type="Gene3D" id="3.40.50.300">
    <property type="entry name" value="P-loop containing nucleotide triphosphate hydrolases"/>
    <property type="match status" value="1"/>
</dbReference>
<gene>
    <name evidence="4" type="ORF">EJ73_01974</name>
</gene>
<dbReference type="PANTHER" id="PTHR24221:SF654">
    <property type="entry name" value="ATP-BINDING CASSETTE SUB-FAMILY B MEMBER 6"/>
    <property type="match status" value="1"/>
</dbReference>
<evidence type="ECO:0000313" key="5">
    <source>
        <dbReference type="Proteomes" id="UP000248314"/>
    </source>
</evidence>
<reference evidence="4 5" key="1">
    <citation type="submission" date="2018-05" db="EMBL/GenBank/DDBJ databases">
        <title>Genomic Encyclopedia of Type Strains, Phase I: the one thousand microbial genomes (KMG-I) project.</title>
        <authorList>
            <person name="Kyrpides N."/>
        </authorList>
    </citation>
    <scope>NUCLEOTIDE SEQUENCE [LARGE SCALE GENOMIC DNA]</scope>
    <source>
        <strain evidence="4 5">DSM 15611</strain>
    </source>
</reference>
<dbReference type="PROSITE" id="PS50893">
    <property type="entry name" value="ABC_TRANSPORTER_2"/>
    <property type="match status" value="1"/>
</dbReference>
<comment type="caution">
    <text evidence="4">The sequence shown here is derived from an EMBL/GenBank/DDBJ whole genome shotgun (WGS) entry which is preliminary data.</text>
</comment>
<dbReference type="GO" id="GO:0042626">
    <property type="term" value="F:ATPase-coupled transmembrane transporter activity"/>
    <property type="evidence" value="ECO:0007669"/>
    <property type="project" value="TreeGrafter"/>
</dbReference>
<dbReference type="InterPro" id="IPR003439">
    <property type="entry name" value="ABC_transporter-like_ATP-bd"/>
</dbReference>
<dbReference type="InterPro" id="IPR017871">
    <property type="entry name" value="ABC_transporter-like_CS"/>
</dbReference>
<dbReference type="PROSITE" id="PS00211">
    <property type="entry name" value="ABC_TRANSPORTER_1"/>
    <property type="match status" value="1"/>
</dbReference>
<dbReference type="Pfam" id="PF00005">
    <property type="entry name" value="ABC_tran"/>
    <property type="match status" value="1"/>
</dbReference>
<organism evidence="4 5">
    <name type="scientific">Hoylesella shahii DSM 15611 = JCM 12083</name>
    <dbReference type="NCBI Taxonomy" id="1122991"/>
    <lineage>
        <taxon>Bacteria</taxon>
        <taxon>Pseudomonadati</taxon>
        <taxon>Bacteroidota</taxon>
        <taxon>Bacteroidia</taxon>
        <taxon>Bacteroidales</taxon>
        <taxon>Prevotellaceae</taxon>
        <taxon>Hoylesella</taxon>
    </lineage>
</organism>
<dbReference type="AlphaFoldDB" id="A0A318HRT1"/>
<keyword evidence="1" id="KW-0547">Nucleotide-binding</keyword>
<dbReference type="InterPro" id="IPR027417">
    <property type="entry name" value="P-loop_NTPase"/>
</dbReference>
<protein>
    <submittedName>
        <fullName evidence="4">ATP-binding cassette subfamily B protein</fullName>
    </submittedName>
</protein>
<dbReference type="InterPro" id="IPR039421">
    <property type="entry name" value="Type_1_exporter"/>
</dbReference>
<sequence>MISNESLRRFIGIVPQKVELFSGTLLSNICLGDLQPDMRRVLDIITQLGLKDFVDALPKSLDTIVSEQGTTFSGGERQRIAIARALYKQPEVLIFDEATSSLDSISERFVKETLHALAAQGKTIIVIAHRLSTIKDADRIVVIDKGEVAESGTHSELIAQNGVFQRLWHVQNNVI</sequence>
<proteinExistence type="predicted"/>
<evidence type="ECO:0000256" key="1">
    <source>
        <dbReference type="ARBA" id="ARBA00022741"/>
    </source>
</evidence>
<feature type="domain" description="ABC transporter" evidence="3">
    <location>
        <begin position="2"/>
        <end position="170"/>
    </location>
</feature>
<evidence type="ECO:0000256" key="2">
    <source>
        <dbReference type="ARBA" id="ARBA00022840"/>
    </source>
</evidence>
<dbReference type="Proteomes" id="UP000248314">
    <property type="component" value="Unassembled WGS sequence"/>
</dbReference>
<dbReference type="PANTHER" id="PTHR24221">
    <property type="entry name" value="ATP-BINDING CASSETTE SUB-FAMILY B"/>
    <property type="match status" value="1"/>
</dbReference>
<dbReference type="EMBL" id="QJJX01000024">
    <property type="protein sequence ID" value="PXX21079.1"/>
    <property type="molecule type" value="Genomic_DNA"/>
</dbReference>
<evidence type="ECO:0000259" key="3">
    <source>
        <dbReference type="PROSITE" id="PS50893"/>
    </source>
</evidence>
<name>A0A318HRT1_9BACT</name>
<dbReference type="SUPFAM" id="SSF52540">
    <property type="entry name" value="P-loop containing nucleoside triphosphate hydrolases"/>
    <property type="match status" value="1"/>
</dbReference>
<keyword evidence="5" id="KW-1185">Reference proteome</keyword>
<accession>A0A318HRT1</accession>
<evidence type="ECO:0000313" key="4">
    <source>
        <dbReference type="EMBL" id="PXX21079.1"/>
    </source>
</evidence>